<dbReference type="GO" id="GO:0000993">
    <property type="term" value="F:RNA polymerase II complex binding"/>
    <property type="evidence" value="ECO:0007669"/>
    <property type="project" value="TreeGrafter"/>
</dbReference>
<dbReference type="PANTHER" id="PTHR23188">
    <property type="entry name" value="RNA POLYMERASE II-ASSOCIATED FACTOR 1 HOMOLOG"/>
    <property type="match status" value="1"/>
</dbReference>
<proteinExistence type="inferred from homology"/>
<dbReference type="GO" id="GO:0003682">
    <property type="term" value="F:chromatin binding"/>
    <property type="evidence" value="ECO:0007669"/>
    <property type="project" value="TreeGrafter"/>
</dbReference>
<dbReference type="EMBL" id="JH226130">
    <property type="protein sequence ID" value="EHY53014.1"/>
    <property type="molecule type" value="Genomic_DNA"/>
</dbReference>
<organism evidence="5 6">
    <name type="scientific">Exophiala dermatitidis (strain ATCC 34100 / CBS 525.76 / NIH/UT8656)</name>
    <name type="common">Black yeast</name>
    <name type="synonym">Wangiella dermatitidis</name>
    <dbReference type="NCBI Taxonomy" id="858893"/>
    <lineage>
        <taxon>Eukaryota</taxon>
        <taxon>Fungi</taxon>
        <taxon>Dikarya</taxon>
        <taxon>Ascomycota</taxon>
        <taxon>Pezizomycotina</taxon>
        <taxon>Eurotiomycetes</taxon>
        <taxon>Chaetothyriomycetidae</taxon>
        <taxon>Chaetothyriales</taxon>
        <taxon>Herpotrichiellaceae</taxon>
        <taxon>Exophiala</taxon>
    </lineage>
</organism>
<dbReference type="Pfam" id="PF03985">
    <property type="entry name" value="Paf1"/>
    <property type="match status" value="1"/>
</dbReference>
<comment type="subcellular location">
    <subcellularLocation>
        <location evidence="1">Nucleus</location>
    </subcellularLocation>
</comment>
<dbReference type="GO" id="GO:0016593">
    <property type="term" value="C:Cdc73/Paf1 complex"/>
    <property type="evidence" value="ECO:0007669"/>
    <property type="project" value="InterPro"/>
</dbReference>
<comment type="similarity">
    <text evidence="2">Belongs to the PAF1 family.</text>
</comment>
<gene>
    <name evidence="5" type="ORF">HMPREF1120_01215</name>
</gene>
<protein>
    <submittedName>
        <fullName evidence="5">Uncharacterized protein</fullName>
    </submittedName>
</protein>
<dbReference type="RefSeq" id="XP_009153475.1">
    <property type="nucleotide sequence ID" value="XM_009155227.1"/>
</dbReference>
<reference evidence="5" key="1">
    <citation type="submission" date="2011-07" db="EMBL/GenBank/DDBJ databases">
        <title>The Genome Sequence of Exophiala (Wangiella) dermatitidis NIH/UT8656.</title>
        <authorList>
            <consortium name="The Broad Institute Genome Sequencing Platform"/>
            <person name="Cuomo C."/>
            <person name="Wang Z."/>
            <person name="Hunicke-Smith S."/>
            <person name="Szanislo P.J."/>
            <person name="Earl A."/>
            <person name="Young S.K."/>
            <person name="Zeng Q."/>
            <person name="Gargeya S."/>
            <person name="Fitzgerald M."/>
            <person name="Haas B."/>
            <person name="Abouelleil A."/>
            <person name="Alvarado L."/>
            <person name="Arachchi H.M."/>
            <person name="Berlin A."/>
            <person name="Brown A."/>
            <person name="Chapman S.B."/>
            <person name="Chen Z."/>
            <person name="Dunbar C."/>
            <person name="Freedman E."/>
            <person name="Gearin G."/>
            <person name="Gellesch M."/>
            <person name="Goldberg J."/>
            <person name="Griggs A."/>
            <person name="Gujja S."/>
            <person name="Heiman D."/>
            <person name="Howarth C."/>
            <person name="Larson L."/>
            <person name="Lui A."/>
            <person name="MacDonald P.J.P."/>
            <person name="Montmayeur A."/>
            <person name="Murphy C."/>
            <person name="Neiman D."/>
            <person name="Pearson M."/>
            <person name="Priest M."/>
            <person name="Roberts A."/>
            <person name="Saif S."/>
            <person name="Shea T."/>
            <person name="Shenoy N."/>
            <person name="Sisk P."/>
            <person name="Stolte C."/>
            <person name="Sykes S."/>
            <person name="Wortman J."/>
            <person name="Nusbaum C."/>
            <person name="Birren B."/>
        </authorList>
    </citation>
    <scope>NUCLEOTIDE SEQUENCE</scope>
    <source>
        <strain evidence="5">NIH/UT8656</strain>
    </source>
</reference>
<dbReference type="eggNOG" id="KOG2478">
    <property type="taxonomic scope" value="Eukaryota"/>
</dbReference>
<dbReference type="AlphaFoldDB" id="H6BMD3"/>
<keyword evidence="3" id="KW-0539">Nucleus</keyword>
<evidence type="ECO:0000256" key="2">
    <source>
        <dbReference type="ARBA" id="ARBA00007560"/>
    </source>
</evidence>
<dbReference type="InterPro" id="IPR007133">
    <property type="entry name" value="RNA_pol_II-assoc_Paf1"/>
</dbReference>
<dbReference type="InParanoid" id="H6BMD3"/>
<accession>H6BMD3</accession>
<evidence type="ECO:0000256" key="3">
    <source>
        <dbReference type="ARBA" id="ARBA00023242"/>
    </source>
</evidence>
<dbReference type="STRING" id="858893.H6BMD3"/>
<dbReference type="PANTHER" id="PTHR23188:SF12">
    <property type="entry name" value="RNA POLYMERASE II-ASSOCIATED FACTOR 1 HOMOLOG"/>
    <property type="match status" value="1"/>
</dbReference>
<dbReference type="Proteomes" id="UP000007304">
    <property type="component" value="Unassembled WGS sequence"/>
</dbReference>
<dbReference type="GO" id="GO:0006368">
    <property type="term" value="P:transcription elongation by RNA polymerase II"/>
    <property type="evidence" value="ECO:0007669"/>
    <property type="project" value="InterPro"/>
</dbReference>
<sequence>MATSNDAKGFKQDMVVSIRYRNDLPPPPMPPKLLNIDTGGLSQYLTTSYASGLVKREEPNIEVDGEGGMPIDMVGVPGYFLGDESAIMAPDIQPVLDPADHALMMTVEQLKSAGAKNNVSFLRKTQYMTASQMARASNNNDPFVRATPRSRKVVESNKMVPPPIARDDPANIKRHIQKGFDIAYPDSVPFNPPEAKANPITPQERDAWKNPVHPDNPRLKPVGFYPILPDLDAMTDMAGNWQAVKFEKPPLPPYHGRRDDRVDVGLMMASENAPEMVKWKVKKAAFDKNPELYEDPGPEPYVWSLLVPKQVNAAPRIRKIFNDSDPQKDDPELYAPLLEESADGTQRLPFERVRVYQTSSQNHVDPRRVMGLSLVDADQLPPDSRFRKQGSAAYYYPILERLRMKADRANLTKAQQARHQAAEDEAAANIPDQLMVLFREAAANEKVARYQFRGEYDDSFADEYQEIVRAGEAEEEQARAQAILDEQGELHEGAQDVSMHEVADGEEADVTTNGVEHKDRDDDRNTPPPPVNAGDPAVQGQGHVEDDNQDEMRDD</sequence>
<evidence type="ECO:0000313" key="5">
    <source>
        <dbReference type="EMBL" id="EHY53014.1"/>
    </source>
</evidence>
<dbReference type="VEuPathDB" id="FungiDB:HMPREF1120_01215"/>
<dbReference type="OMA" id="GAYYYPI"/>
<feature type="region of interest" description="Disordered" evidence="4">
    <location>
        <begin position="491"/>
        <end position="555"/>
    </location>
</feature>
<evidence type="ECO:0000313" key="6">
    <source>
        <dbReference type="Proteomes" id="UP000007304"/>
    </source>
</evidence>
<name>H6BMD3_EXODN</name>
<feature type="compositionally biased region" description="Basic and acidic residues" evidence="4">
    <location>
        <begin position="515"/>
        <end position="525"/>
    </location>
</feature>
<evidence type="ECO:0000256" key="1">
    <source>
        <dbReference type="ARBA" id="ARBA00004123"/>
    </source>
</evidence>
<evidence type="ECO:0000256" key="4">
    <source>
        <dbReference type="SAM" id="MobiDB-lite"/>
    </source>
</evidence>
<keyword evidence="6" id="KW-1185">Reference proteome</keyword>
<feature type="compositionally biased region" description="Basic and acidic residues" evidence="4">
    <location>
        <begin position="491"/>
        <end position="503"/>
    </location>
</feature>
<dbReference type="GeneID" id="20305854"/>
<dbReference type="OrthoDB" id="10260285at2759"/>
<dbReference type="HOGENOM" id="CLU_021991_1_1_1"/>